<dbReference type="AlphaFoldDB" id="A0AAW1PE97"/>
<sequence length="82" mass="9172">MPQQRPGETKRLVKPVSGPHATWNEALDLAQSMNWPYKVASFALPQNGRVWTVPACASRLIIGRPENVHWGSPFDGLVIEEH</sequence>
<evidence type="ECO:0000313" key="2">
    <source>
        <dbReference type="Proteomes" id="UP001489004"/>
    </source>
</evidence>
<organism evidence="1 2">
    <name type="scientific">[Myrmecia] bisecta</name>
    <dbReference type="NCBI Taxonomy" id="41462"/>
    <lineage>
        <taxon>Eukaryota</taxon>
        <taxon>Viridiplantae</taxon>
        <taxon>Chlorophyta</taxon>
        <taxon>core chlorophytes</taxon>
        <taxon>Trebouxiophyceae</taxon>
        <taxon>Trebouxiales</taxon>
        <taxon>Trebouxiaceae</taxon>
        <taxon>Myrmecia</taxon>
    </lineage>
</organism>
<keyword evidence="2" id="KW-1185">Reference proteome</keyword>
<evidence type="ECO:0000313" key="1">
    <source>
        <dbReference type="EMBL" id="KAK9807786.1"/>
    </source>
</evidence>
<reference evidence="1 2" key="1">
    <citation type="journal article" date="2024" name="Nat. Commun.">
        <title>Phylogenomics reveals the evolutionary origins of lichenization in chlorophyte algae.</title>
        <authorList>
            <person name="Puginier C."/>
            <person name="Libourel C."/>
            <person name="Otte J."/>
            <person name="Skaloud P."/>
            <person name="Haon M."/>
            <person name="Grisel S."/>
            <person name="Petersen M."/>
            <person name="Berrin J.G."/>
            <person name="Delaux P.M."/>
            <person name="Dal Grande F."/>
            <person name="Keller J."/>
        </authorList>
    </citation>
    <scope>NUCLEOTIDE SEQUENCE [LARGE SCALE GENOMIC DNA]</scope>
    <source>
        <strain evidence="1 2">SAG 2043</strain>
    </source>
</reference>
<proteinExistence type="predicted"/>
<gene>
    <name evidence="1" type="ORF">WJX72_009395</name>
</gene>
<comment type="caution">
    <text evidence="1">The sequence shown here is derived from an EMBL/GenBank/DDBJ whole genome shotgun (WGS) entry which is preliminary data.</text>
</comment>
<dbReference type="Proteomes" id="UP001489004">
    <property type="component" value="Unassembled WGS sequence"/>
</dbReference>
<name>A0AAW1PE97_9CHLO</name>
<protein>
    <submittedName>
        <fullName evidence="1">Uncharacterized protein</fullName>
    </submittedName>
</protein>
<dbReference type="EMBL" id="JALJOR010000012">
    <property type="protein sequence ID" value="KAK9807786.1"/>
    <property type="molecule type" value="Genomic_DNA"/>
</dbReference>
<accession>A0AAW1PE97</accession>